<dbReference type="SUPFAM" id="SSF48403">
    <property type="entry name" value="Ankyrin repeat"/>
    <property type="match status" value="1"/>
</dbReference>
<keyword evidence="3" id="KW-1185">Reference proteome</keyword>
<accession>A0A8J4VBW6</accession>
<reference evidence="2" key="1">
    <citation type="submission" date="2020-03" db="EMBL/GenBank/DDBJ databases">
        <title>Castanea mollissima Vanexum genome sequencing.</title>
        <authorList>
            <person name="Staton M."/>
        </authorList>
    </citation>
    <scope>NUCLEOTIDE SEQUENCE</scope>
    <source>
        <tissue evidence="2">Leaf</tissue>
    </source>
</reference>
<dbReference type="PROSITE" id="PS50297">
    <property type="entry name" value="ANK_REP_REGION"/>
    <property type="match status" value="1"/>
</dbReference>
<evidence type="ECO:0000313" key="2">
    <source>
        <dbReference type="EMBL" id="KAF3955723.1"/>
    </source>
</evidence>
<feature type="repeat" description="ANK" evidence="1">
    <location>
        <begin position="51"/>
        <end position="83"/>
    </location>
</feature>
<dbReference type="InterPro" id="IPR036770">
    <property type="entry name" value="Ankyrin_rpt-contain_sf"/>
</dbReference>
<dbReference type="SMART" id="SM00248">
    <property type="entry name" value="ANK"/>
    <property type="match status" value="1"/>
</dbReference>
<proteinExistence type="predicted"/>
<keyword evidence="1" id="KW-0040">ANK repeat</keyword>
<dbReference type="OrthoDB" id="10057496at2759"/>
<protein>
    <submittedName>
        <fullName evidence="2">Uncharacterized protein</fullName>
    </submittedName>
</protein>
<evidence type="ECO:0000313" key="3">
    <source>
        <dbReference type="Proteomes" id="UP000737018"/>
    </source>
</evidence>
<comment type="caution">
    <text evidence="2">The sequence shown here is derived from an EMBL/GenBank/DDBJ whole genome shotgun (WGS) entry which is preliminary data.</text>
</comment>
<dbReference type="InterPro" id="IPR002110">
    <property type="entry name" value="Ankyrin_rpt"/>
</dbReference>
<sequence>MNKELFRSFTRDEVEVALKSMEPLSAPRQDGLQCRNATTSRTEILNKQDGEGNTVLHVAVSRNQTEAVRELLNCGVNLNVRNFEDHTAKDMLQEQRQGREYQTTTAMRFWWLLHCL</sequence>
<dbReference type="Proteomes" id="UP000737018">
    <property type="component" value="Unassembled WGS sequence"/>
</dbReference>
<dbReference type="PROSITE" id="PS50088">
    <property type="entry name" value="ANK_REPEAT"/>
    <property type="match status" value="1"/>
</dbReference>
<evidence type="ECO:0000256" key="1">
    <source>
        <dbReference type="PROSITE-ProRule" id="PRU00023"/>
    </source>
</evidence>
<organism evidence="2 3">
    <name type="scientific">Castanea mollissima</name>
    <name type="common">Chinese chestnut</name>
    <dbReference type="NCBI Taxonomy" id="60419"/>
    <lineage>
        <taxon>Eukaryota</taxon>
        <taxon>Viridiplantae</taxon>
        <taxon>Streptophyta</taxon>
        <taxon>Embryophyta</taxon>
        <taxon>Tracheophyta</taxon>
        <taxon>Spermatophyta</taxon>
        <taxon>Magnoliopsida</taxon>
        <taxon>eudicotyledons</taxon>
        <taxon>Gunneridae</taxon>
        <taxon>Pentapetalae</taxon>
        <taxon>rosids</taxon>
        <taxon>fabids</taxon>
        <taxon>Fagales</taxon>
        <taxon>Fagaceae</taxon>
        <taxon>Castanea</taxon>
    </lineage>
</organism>
<dbReference type="Pfam" id="PF13857">
    <property type="entry name" value="Ank_5"/>
    <property type="match status" value="1"/>
</dbReference>
<name>A0A8J4VBW6_9ROSI</name>
<gene>
    <name evidence="2" type="ORF">CMV_019088</name>
</gene>
<dbReference type="AlphaFoldDB" id="A0A8J4VBW6"/>
<dbReference type="EMBL" id="JRKL02003293">
    <property type="protein sequence ID" value="KAF3955723.1"/>
    <property type="molecule type" value="Genomic_DNA"/>
</dbReference>
<dbReference type="Gene3D" id="1.25.40.20">
    <property type="entry name" value="Ankyrin repeat-containing domain"/>
    <property type="match status" value="1"/>
</dbReference>